<keyword evidence="3" id="KW-1185">Reference proteome</keyword>
<evidence type="ECO:0000313" key="2">
    <source>
        <dbReference type="EMBL" id="TFW12121.1"/>
    </source>
</evidence>
<accession>A0A4Y9RV65</accession>
<dbReference type="EMBL" id="SPVH01000006">
    <property type="protein sequence ID" value="TFW12121.1"/>
    <property type="molecule type" value="Genomic_DNA"/>
</dbReference>
<evidence type="ECO:0000256" key="1">
    <source>
        <dbReference type="SAM" id="Phobius"/>
    </source>
</evidence>
<dbReference type="RefSeq" id="WP_135194606.1">
    <property type="nucleotide sequence ID" value="NZ_SPVH01000006.1"/>
</dbReference>
<keyword evidence="1" id="KW-1133">Transmembrane helix</keyword>
<name>A0A4Y9RV65_9CAUL</name>
<feature type="transmembrane region" description="Helical" evidence="1">
    <location>
        <begin position="45"/>
        <end position="67"/>
    </location>
</feature>
<sequence>MALKVESGNVALTGDSERLAEKAASELEGREHTQILEHRDRFSEISYGIMQAWVGFLIVLTLAQFSLKPLGMGLETPEFIAVITTTTASVFGFGLLVGNFLFPRGGSERRRK</sequence>
<keyword evidence="1" id="KW-0472">Membrane</keyword>
<gene>
    <name evidence="2" type="ORF">EGY25_08710</name>
</gene>
<reference evidence="2 3" key="1">
    <citation type="submission" date="2019-03" db="EMBL/GenBank/DDBJ databases">
        <title>Draft genome of Brevundimonas sp. a heavy metal resistant soil bacteria.</title>
        <authorList>
            <person name="Soto J."/>
        </authorList>
    </citation>
    <scope>NUCLEOTIDE SEQUENCE [LARGE SCALE GENOMIC DNA]</scope>
    <source>
        <strain evidence="2 3">B-10</strain>
    </source>
</reference>
<dbReference type="Proteomes" id="UP000298216">
    <property type="component" value="Unassembled WGS sequence"/>
</dbReference>
<proteinExistence type="predicted"/>
<comment type="caution">
    <text evidence="2">The sequence shown here is derived from an EMBL/GenBank/DDBJ whole genome shotgun (WGS) entry which is preliminary data.</text>
</comment>
<evidence type="ECO:0000313" key="3">
    <source>
        <dbReference type="Proteomes" id="UP000298216"/>
    </source>
</evidence>
<feature type="transmembrane region" description="Helical" evidence="1">
    <location>
        <begin position="79"/>
        <end position="102"/>
    </location>
</feature>
<keyword evidence="1" id="KW-0812">Transmembrane</keyword>
<protein>
    <submittedName>
        <fullName evidence="2">Uncharacterized protein</fullName>
    </submittedName>
</protein>
<dbReference type="AlphaFoldDB" id="A0A4Y9RV65"/>
<dbReference type="OrthoDB" id="9918522at2"/>
<organism evidence="2 3">
    <name type="scientific">Brevundimonas intermedia</name>
    <dbReference type="NCBI Taxonomy" id="74315"/>
    <lineage>
        <taxon>Bacteria</taxon>
        <taxon>Pseudomonadati</taxon>
        <taxon>Pseudomonadota</taxon>
        <taxon>Alphaproteobacteria</taxon>
        <taxon>Caulobacterales</taxon>
        <taxon>Caulobacteraceae</taxon>
        <taxon>Brevundimonas</taxon>
    </lineage>
</organism>